<reference evidence="13" key="2">
    <citation type="journal article" date="2023" name="IMA Fungus">
        <title>Comparative genomic study of the Penicillium genus elucidates a diverse pangenome and 15 lateral gene transfer events.</title>
        <authorList>
            <person name="Petersen C."/>
            <person name="Sorensen T."/>
            <person name="Nielsen M.R."/>
            <person name="Sondergaard T.E."/>
            <person name="Sorensen J.L."/>
            <person name="Fitzpatrick D.A."/>
            <person name="Frisvad J.C."/>
            <person name="Nielsen K.L."/>
        </authorList>
    </citation>
    <scope>NUCLEOTIDE SEQUENCE</scope>
    <source>
        <strain evidence="13">IBT 23319</strain>
    </source>
</reference>
<evidence type="ECO:0000256" key="6">
    <source>
        <dbReference type="PIRSR" id="PIRSR001220-2"/>
    </source>
</evidence>
<dbReference type="InterPro" id="IPR004550">
    <property type="entry name" value="AsnASE_II"/>
</dbReference>
<dbReference type="OrthoDB" id="542841at2759"/>
<dbReference type="RefSeq" id="XP_056503090.1">
    <property type="nucleotide sequence ID" value="XM_056643678.1"/>
</dbReference>
<dbReference type="InterPro" id="IPR027473">
    <property type="entry name" value="L-asparaginase_C"/>
</dbReference>
<feature type="chain" id="PRO_5040804366" description="asparaginase" evidence="10">
    <location>
        <begin position="21"/>
        <end position="382"/>
    </location>
</feature>
<evidence type="ECO:0000256" key="4">
    <source>
        <dbReference type="ARBA" id="ARBA00049366"/>
    </source>
</evidence>
<dbReference type="PROSITE" id="PS51732">
    <property type="entry name" value="ASN_GLN_ASE_3"/>
    <property type="match status" value="1"/>
</dbReference>
<evidence type="ECO:0000256" key="8">
    <source>
        <dbReference type="PROSITE-ProRule" id="PRU10100"/>
    </source>
</evidence>
<evidence type="ECO:0000256" key="1">
    <source>
        <dbReference type="ARBA" id="ARBA00010518"/>
    </source>
</evidence>
<gene>
    <name evidence="13" type="ORF">N7469_004758</name>
</gene>
<sequence length="382" mass="39939">MVSIKSFLITLATLACQSSASPLLYGRGAIGTGFVFTNANGLNFTQMNHTLPNVTIFATGGTIAGSDSSSTATTGYTSGAVGVRALIDAVPSMLDVANVAGVQTANVGSEDITSDILISLSKQINKLVCDDPTMAGAVVTHGTDTLEETAFFLDATINCGKPVIIVGAMRPSTAISADGPFNLLESVTVAASPKAKNRGAMIVMNDRIASAYYTTKTNANTIDTFKAMEMGFLGEMISNTPFFFYPPVQPTGKKNFDIANVTEIPRVDILFSYEDMHNDTLYNAIDSGAKGIVIAGAGAGGVTTSFNYAIEDAINRLGIPIIQSMRTVNGEVPLSDVDSSTATHIASGYLNPQKSRILLGLLLAKSNNITEIASTFALNTNA</sequence>
<feature type="domain" description="Asparaginase/glutaminase C-terminal" evidence="12">
    <location>
        <begin position="266"/>
        <end position="376"/>
    </location>
</feature>
<dbReference type="GeneID" id="81382845"/>
<dbReference type="Gene3D" id="3.40.50.1170">
    <property type="entry name" value="L-asparaginase, N-terminal domain"/>
    <property type="match status" value="1"/>
</dbReference>
<evidence type="ECO:0000256" key="3">
    <source>
        <dbReference type="ARBA" id="ARBA00022801"/>
    </source>
</evidence>
<dbReference type="CDD" id="cd08964">
    <property type="entry name" value="L-asparaginase_II"/>
    <property type="match status" value="1"/>
</dbReference>
<name>A0A9W9P5N0_PENCI</name>
<dbReference type="PIRSF" id="PIRSF001220">
    <property type="entry name" value="L-ASNase_gatD"/>
    <property type="match status" value="1"/>
</dbReference>
<evidence type="ECO:0000256" key="10">
    <source>
        <dbReference type="SAM" id="SignalP"/>
    </source>
</evidence>
<evidence type="ECO:0000313" key="14">
    <source>
        <dbReference type="Proteomes" id="UP001147733"/>
    </source>
</evidence>
<dbReference type="FunFam" id="3.40.50.1170:FF:000001">
    <property type="entry name" value="L-asparaginase 2"/>
    <property type="match status" value="1"/>
</dbReference>
<organism evidence="13 14">
    <name type="scientific">Penicillium citrinum</name>
    <dbReference type="NCBI Taxonomy" id="5077"/>
    <lineage>
        <taxon>Eukaryota</taxon>
        <taxon>Fungi</taxon>
        <taxon>Dikarya</taxon>
        <taxon>Ascomycota</taxon>
        <taxon>Pezizomycotina</taxon>
        <taxon>Eurotiomycetes</taxon>
        <taxon>Eurotiomycetidae</taxon>
        <taxon>Eurotiales</taxon>
        <taxon>Aspergillaceae</taxon>
        <taxon>Penicillium</taxon>
    </lineage>
</organism>
<dbReference type="SMART" id="SM00870">
    <property type="entry name" value="Asparaginase"/>
    <property type="match status" value="1"/>
</dbReference>
<dbReference type="GO" id="GO:0004067">
    <property type="term" value="F:asparaginase activity"/>
    <property type="evidence" value="ECO:0007669"/>
    <property type="project" value="UniProtKB-UniRule"/>
</dbReference>
<comment type="caution">
    <text evidence="13">The sequence shown here is derived from an EMBL/GenBank/DDBJ whole genome shotgun (WGS) entry which is preliminary data.</text>
</comment>
<feature type="binding site" evidence="6">
    <location>
        <position position="109"/>
    </location>
    <ligand>
        <name>substrate</name>
    </ligand>
</feature>
<evidence type="ECO:0000256" key="7">
    <source>
        <dbReference type="PROSITE-ProRule" id="PRU10099"/>
    </source>
</evidence>
<dbReference type="Pfam" id="PF00710">
    <property type="entry name" value="Asparaginase"/>
    <property type="match status" value="1"/>
</dbReference>
<dbReference type="PRINTS" id="PR00139">
    <property type="entry name" value="ASNGLNASE"/>
</dbReference>
<feature type="active site" evidence="8">
    <location>
        <position position="143"/>
    </location>
</feature>
<dbReference type="InterPro" id="IPR020827">
    <property type="entry name" value="Asparaginase/glutaminase_AS1"/>
</dbReference>
<dbReference type="NCBIfam" id="TIGR00520">
    <property type="entry name" value="asnASE_II"/>
    <property type="match status" value="1"/>
</dbReference>
<dbReference type="GO" id="GO:0006530">
    <property type="term" value="P:L-asparagine catabolic process"/>
    <property type="evidence" value="ECO:0007669"/>
    <property type="project" value="UniProtKB-ARBA"/>
</dbReference>
<dbReference type="InterPro" id="IPR040919">
    <property type="entry name" value="Asparaginase_C"/>
</dbReference>
<dbReference type="PIRSF" id="PIRSF500176">
    <property type="entry name" value="L_ASNase"/>
    <property type="match status" value="1"/>
</dbReference>
<dbReference type="Pfam" id="PF17763">
    <property type="entry name" value="Asparaginase_C"/>
    <property type="match status" value="1"/>
</dbReference>
<dbReference type="EMBL" id="JAPQKT010000003">
    <property type="protein sequence ID" value="KAJ5235590.1"/>
    <property type="molecule type" value="Genomic_DNA"/>
</dbReference>
<feature type="active site" evidence="7">
    <location>
        <position position="62"/>
    </location>
</feature>
<dbReference type="AlphaFoldDB" id="A0A9W9P5N0"/>
<evidence type="ECO:0000256" key="9">
    <source>
        <dbReference type="RuleBase" id="RU004456"/>
    </source>
</evidence>
<dbReference type="InterPro" id="IPR006034">
    <property type="entry name" value="Asparaginase/glutaminase-like"/>
</dbReference>
<feature type="domain" description="L-asparaginase N-terminal" evidence="11">
    <location>
        <begin position="53"/>
        <end position="247"/>
    </location>
</feature>
<dbReference type="SUPFAM" id="SSF53774">
    <property type="entry name" value="Glutaminase/Asparaginase"/>
    <property type="match status" value="1"/>
</dbReference>
<dbReference type="EC" id="3.5.1.1" evidence="2"/>
<dbReference type="PROSITE" id="PS00144">
    <property type="entry name" value="ASN_GLN_ASE_1"/>
    <property type="match status" value="1"/>
</dbReference>
<dbReference type="InterPro" id="IPR037152">
    <property type="entry name" value="L-asparaginase_N_sf"/>
</dbReference>
<evidence type="ECO:0000259" key="12">
    <source>
        <dbReference type="Pfam" id="PF17763"/>
    </source>
</evidence>
<reference evidence="13" key="1">
    <citation type="submission" date="2022-11" db="EMBL/GenBank/DDBJ databases">
        <authorList>
            <person name="Petersen C."/>
        </authorList>
    </citation>
    <scope>NUCLEOTIDE SEQUENCE</scope>
    <source>
        <strain evidence="13">IBT 23319</strain>
    </source>
</reference>
<evidence type="ECO:0000256" key="5">
    <source>
        <dbReference type="PIRSR" id="PIRSR001220-1"/>
    </source>
</evidence>
<evidence type="ECO:0000259" key="11">
    <source>
        <dbReference type="Pfam" id="PF00710"/>
    </source>
</evidence>
<dbReference type="PANTHER" id="PTHR11707:SF28">
    <property type="entry name" value="60 KDA LYSOPHOSPHOLIPASE"/>
    <property type="match status" value="1"/>
</dbReference>
<comment type="similarity">
    <text evidence="1 9">Belongs to the asparaginase 1 family.</text>
</comment>
<accession>A0A9W9P5N0</accession>
<proteinExistence type="inferred from homology"/>
<dbReference type="InterPro" id="IPR027474">
    <property type="entry name" value="L-asparaginase_N"/>
</dbReference>
<evidence type="ECO:0000256" key="2">
    <source>
        <dbReference type="ARBA" id="ARBA00012920"/>
    </source>
</evidence>
<dbReference type="Proteomes" id="UP001147733">
    <property type="component" value="Unassembled WGS sequence"/>
</dbReference>
<feature type="binding site" evidence="6">
    <location>
        <begin position="143"/>
        <end position="144"/>
    </location>
    <ligand>
        <name>substrate</name>
    </ligand>
</feature>
<dbReference type="PANTHER" id="PTHR11707">
    <property type="entry name" value="L-ASPARAGINASE"/>
    <property type="match status" value="1"/>
</dbReference>
<keyword evidence="3" id="KW-0378">Hydrolase</keyword>
<dbReference type="PROSITE" id="PS51257">
    <property type="entry name" value="PROKAR_LIPOPROTEIN"/>
    <property type="match status" value="1"/>
</dbReference>
<dbReference type="Gene3D" id="3.40.50.40">
    <property type="match status" value="1"/>
</dbReference>
<protein>
    <recommendedName>
        <fullName evidence="2">asparaginase</fullName>
        <ecNumber evidence="2">3.5.1.1</ecNumber>
    </recommendedName>
</protein>
<keyword evidence="14" id="KW-1185">Reference proteome</keyword>
<dbReference type="FunFam" id="3.40.50.40:FF:000007">
    <property type="entry name" value="L-asparaginase"/>
    <property type="match status" value="1"/>
</dbReference>
<feature type="signal peptide" evidence="10">
    <location>
        <begin position="1"/>
        <end position="20"/>
    </location>
</feature>
<keyword evidence="10" id="KW-0732">Signal</keyword>
<evidence type="ECO:0000313" key="13">
    <source>
        <dbReference type="EMBL" id="KAJ5235590.1"/>
    </source>
</evidence>
<comment type="catalytic activity">
    <reaction evidence="4">
        <text>L-asparagine + H2O = L-aspartate + NH4(+)</text>
        <dbReference type="Rhea" id="RHEA:21016"/>
        <dbReference type="ChEBI" id="CHEBI:15377"/>
        <dbReference type="ChEBI" id="CHEBI:28938"/>
        <dbReference type="ChEBI" id="CHEBI:29991"/>
        <dbReference type="ChEBI" id="CHEBI:58048"/>
        <dbReference type="EC" id="3.5.1.1"/>
    </reaction>
</comment>
<dbReference type="InterPro" id="IPR027475">
    <property type="entry name" value="Asparaginase/glutaminase_AS2"/>
</dbReference>
<feature type="active site" description="O-isoaspartyl threonine intermediate" evidence="5">
    <location>
        <position position="62"/>
    </location>
</feature>
<dbReference type="PROSITE" id="PS00917">
    <property type="entry name" value="ASN_GLN_ASE_2"/>
    <property type="match status" value="1"/>
</dbReference>
<dbReference type="InterPro" id="IPR036152">
    <property type="entry name" value="Asp/glu_Ase-like_sf"/>
</dbReference>